<comment type="caution">
    <text evidence="2">The sequence shown here is derived from an EMBL/GenBank/DDBJ whole genome shotgun (WGS) entry which is preliminary data.</text>
</comment>
<evidence type="ECO:0000313" key="3">
    <source>
        <dbReference type="Proteomes" id="UP001160148"/>
    </source>
</evidence>
<dbReference type="EMBL" id="CARXXK010001764">
    <property type="protein sequence ID" value="CAI6377460.1"/>
    <property type="molecule type" value="Genomic_DNA"/>
</dbReference>
<dbReference type="EMBL" id="CARXXK010000002">
    <property type="protein sequence ID" value="CAI6359245.1"/>
    <property type="molecule type" value="Genomic_DNA"/>
</dbReference>
<evidence type="ECO:0000313" key="2">
    <source>
        <dbReference type="EMBL" id="CAI6377460.1"/>
    </source>
</evidence>
<dbReference type="Proteomes" id="UP001160148">
    <property type="component" value="Unassembled WGS sequence"/>
</dbReference>
<reference evidence="2 3" key="1">
    <citation type="submission" date="2023-01" db="EMBL/GenBank/DDBJ databases">
        <authorList>
            <person name="Whitehead M."/>
        </authorList>
    </citation>
    <scope>NUCLEOTIDE SEQUENCE [LARGE SCALE GENOMIC DNA]</scope>
</reference>
<gene>
    <name evidence="1" type="ORF">MEUPH1_LOCUS14675</name>
    <name evidence="2" type="ORF">MEUPH1_LOCUS30715</name>
</gene>
<sequence length="141" mass="16528">MNETKLRKIKNNLINKSPLNLEKMKKKINYINYILQQLTLQNFHTTPSDLQNCYDNNINSYKNQINTLNKLLMNSSFPQNINMKSNNTILTPPGTPVNQSTNQLTEIKDTPERIIQNVKTFYKRSIRTDVLNNLKFFSTFN</sequence>
<evidence type="ECO:0000313" key="1">
    <source>
        <dbReference type="EMBL" id="CAI6359245.1"/>
    </source>
</evidence>
<keyword evidence="3" id="KW-1185">Reference proteome</keyword>
<dbReference type="AlphaFoldDB" id="A0AAV0Y941"/>
<proteinExistence type="predicted"/>
<accession>A0AAV0Y941</accession>
<name>A0AAV0Y941_9HEMI</name>
<protein>
    <submittedName>
        <fullName evidence="2">Uncharacterized protein</fullName>
    </submittedName>
</protein>
<organism evidence="2 3">
    <name type="scientific">Macrosiphum euphorbiae</name>
    <name type="common">potato aphid</name>
    <dbReference type="NCBI Taxonomy" id="13131"/>
    <lineage>
        <taxon>Eukaryota</taxon>
        <taxon>Metazoa</taxon>
        <taxon>Ecdysozoa</taxon>
        <taxon>Arthropoda</taxon>
        <taxon>Hexapoda</taxon>
        <taxon>Insecta</taxon>
        <taxon>Pterygota</taxon>
        <taxon>Neoptera</taxon>
        <taxon>Paraneoptera</taxon>
        <taxon>Hemiptera</taxon>
        <taxon>Sternorrhyncha</taxon>
        <taxon>Aphidomorpha</taxon>
        <taxon>Aphidoidea</taxon>
        <taxon>Aphididae</taxon>
        <taxon>Macrosiphini</taxon>
        <taxon>Macrosiphum</taxon>
    </lineage>
</organism>